<keyword evidence="10" id="KW-1185">Reference proteome</keyword>
<name>A0A1T4XDU1_9GAMM</name>
<dbReference type="InterPro" id="IPR036460">
    <property type="entry name" value="Cu_amine_oxidase_C_sf"/>
</dbReference>
<comment type="subunit">
    <text evidence="2">Homodimer.</text>
</comment>
<feature type="modified residue" description="2',4',5'-topaquinone" evidence="4">
    <location>
        <position position="164"/>
    </location>
</feature>
<dbReference type="GO" id="GO:0009308">
    <property type="term" value="P:amine metabolic process"/>
    <property type="evidence" value="ECO:0007669"/>
    <property type="project" value="UniProtKB-UniRule"/>
</dbReference>
<organism evidence="9 10">
    <name type="scientific">Thiothrix eikelboomii</name>
    <dbReference type="NCBI Taxonomy" id="92487"/>
    <lineage>
        <taxon>Bacteria</taxon>
        <taxon>Pseudomonadati</taxon>
        <taxon>Pseudomonadota</taxon>
        <taxon>Gammaproteobacteria</taxon>
        <taxon>Thiotrichales</taxon>
        <taxon>Thiotrichaceae</taxon>
        <taxon>Thiothrix</taxon>
    </lineage>
</organism>
<evidence type="ECO:0000259" key="8">
    <source>
        <dbReference type="Pfam" id="PF01179"/>
    </source>
</evidence>
<dbReference type="InterPro" id="IPR015798">
    <property type="entry name" value="Cu_amine_oxidase_C"/>
</dbReference>
<dbReference type="InterPro" id="IPR000269">
    <property type="entry name" value="Cu_amine_oxidase"/>
</dbReference>
<comment type="cofactor">
    <cofactor evidence="1">
        <name>Cu cation</name>
        <dbReference type="ChEBI" id="CHEBI:23378"/>
    </cofactor>
</comment>
<dbReference type="GO" id="GO:0048038">
    <property type="term" value="F:quinone binding"/>
    <property type="evidence" value="ECO:0007669"/>
    <property type="project" value="InterPro"/>
</dbReference>
<proteinExistence type="inferred from homology"/>
<keyword evidence="7" id="KW-0732">Signal</keyword>
<evidence type="ECO:0000256" key="2">
    <source>
        <dbReference type="ARBA" id="ARBA00011738"/>
    </source>
</evidence>
<evidence type="ECO:0000313" key="9">
    <source>
        <dbReference type="EMBL" id="SKA87649.1"/>
    </source>
</evidence>
<feature type="active site" description="Schiff-base intermediate with substrate; via topaquinone" evidence="3">
    <location>
        <position position="164"/>
    </location>
</feature>
<dbReference type="STRING" id="92487.SAMN02745130_02848"/>
<reference evidence="9 10" key="1">
    <citation type="submission" date="2017-02" db="EMBL/GenBank/DDBJ databases">
        <authorList>
            <person name="Peterson S.W."/>
        </authorList>
    </citation>
    <scope>NUCLEOTIDE SEQUENCE [LARGE SCALE GENOMIC DNA]</scope>
    <source>
        <strain evidence="9 10">ATCC 49788</strain>
    </source>
</reference>
<feature type="chain" id="PRO_5012594628" description="Amine oxidase" evidence="7">
    <location>
        <begin position="27"/>
        <end position="787"/>
    </location>
</feature>
<comment type="PTM">
    <text evidence="4 5">Topaquinone (TPQ) is generated by copper-dependent autoxidation of a specific tyrosyl residue.</text>
</comment>
<evidence type="ECO:0000256" key="7">
    <source>
        <dbReference type="SAM" id="SignalP"/>
    </source>
</evidence>
<comment type="cofactor">
    <cofactor evidence="5">
        <name>Cu cation</name>
        <dbReference type="ChEBI" id="CHEBI:23378"/>
    </cofactor>
    <text evidence="5">Contains 1 topaquinone per subunit.</text>
</comment>
<keyword evidence="5" id="KW-0479">Metal-binding</keyword>
<feature type="active site" description="Proton acceptor" evidence="3">
    <location>
        <position position="97"/>
    </location>
</feature>
<keyword evidence="3 5" id="KW-0801">TPQ</keyword>
<accession>A0A1T4XDU1</accession>
<dbReference type="EC" id="1.4.3.-" evidence="5"/>
<feature type="signal peptide" evidence="7">
    <location>
        <begin position="1"/>
        <end position="26"/>
    </location>
</feature>
<evidence type="ECO:0000256" key="4">
    <source>
        <dbReference type="PIRSR" id="PIRSR600269-51"/>
    </source>
</evidence>
<keyword evidence="5" id="KW-0186">Copper</keyword>
<gene>
    <name evidence="9" type="ORF">SAMN02745130_02848</name>
</gene>
<dbReference type="RefSeq" id="WP_159448645.1">
    <property type="nucleotide sequence ID" value="NZ_FUYB01000016.1"/>
</dbReference>
<dbReference type="Gene3D" id="2.70.98.20">
    <property type="entry name" value="Copper amine oxidase, catalytic domain"/>
    <property type="match status" value="1"/>
</dbReference>
<feature type="domain" description="Copper amine oxidase catalytic" evidence="8">
    <location>
        <begin position="42"/>
        <end position="387"/>
    </location>
</feature>
<keyword evidence="5" id="KW-0560">Oxidoreductase</keyword>
<dbReference type="SUPFAM" id="SSF49998">
    <property type="entry name" value="Amine oxidase catalytic domain"/>
    <property type="match status" value="1"/>
</dbReference>
<evidence type="ECO:0000256" key="5">
    <source>
        <dbReference type="RuleBase" id="RU000672"/>
    </source>
</evidence>
<evidence type="ECO:0000256" key="6">
    <source>
        <dbReference type="SAM" id="MobiDB-lite"/>
    </source>
</evidence>
<evidence type="ECO:0000256" key="3">
    <source>
        <dbReference type="PIRSR" id="PIRSR600269-50"/>
    </source>
</evidence>
<sequence length="787" mass="86078">MRTLTLALLACLCFVLLMTGARQVYAAEFCSDAYSVNVTLPNQARWDLCWEHRVREGIVLSKIHYTPRHGERRMVLNQAALAQIHVPYDDNGARYHDISDYGLGGNYMAALNQTDCPGGKLLRFGSKAVVCQQNEARGSAFSSNTDRLQGDSFSLFSVSKIGAYNYIPSWRFMDDGSIEPGVGATGALQRYSDRNTEQQGWLIADNKVGIAHLHNFFWRLDFDLNGTSMDDYVEELNFTANSGRTSLTKTRFTTEVARSVDPTTSRTWRIVDGATKNAKGLPISYELRLHQSEQQDLGPASEPFTQNDLYVTRYNSCELFASHNPTVNNCANHLADFVDGEPLTGSDLIVWPSTTFYHMPRAEDAPQMDAHWSYISLSPRDWHAQNPLSTAPDTAASTGGTDGTTPANNPDILFADDFETANQWTRNPYNTDQASSGRWEVGRLEATTYQNIATQRAANTGNAALATGPQAGSMVGSYDLDGGLSSIRSPAINLPSDTKYRLEFAYYFAHLWNASTSDFFRVSIVEGNRRQTVLEQTGNLANRSAQWTNFNTDLAAYAGKTIYILVEAADADAGSIVEAALDSLKVVKQNNTGDITDGIPSGNTTSNTVYSEDFEASLNWTVNPAGADSATVGQWQAAKPQATYYQTIPLQLGAASSGLQALVTGYQAGTSVGTYDVDGGITSVRSPPIHLAANNHYRLQLDYYFAHLWNTTNADFFKISLETEQGRKQTLVLQTGTAANRPAQWSAFSADLSSFAGSTVHLIIEAADGGAGSMLEAAVDNLRINKY</sequence>
<dbReference type="EMBL" id="FUYB01000016">
    <property type="protein sequence ID" value="SKA87649.1"/>
    <property type="molecule type" value="Genomic_DNA"/>
</dbReference>
<dbReference type="PANTHER" id="PTHR10638:SF86">
    <property type="entry name" value="COPPER AMINE OXIDASE 1-RELATED"/>
    <property type="match status" value="1"/>
</dbReference>
<dbReference type="OrthoDB" id="9772590at2"/>
<evidence type="ECO:0000313" key="10">
    <source>
        <dbReference type="Proteomes" id="UP000190460"/>
    </source>
</evidence>
<dbReference type="AlphaFoldDB" id="A0A1T4XDU1"/>
<dbReference type="Pfam" id="PF01179">
    <property type="entry name" value="Cu_amine_oxid"/>
    <property type="match status" value="1"/>
</dbReference>
<dbReference type="GO" id="GO:0008131">
    <property type="term" value="F:primary methylamine oxidase activity"/>
    <property type="evidence" value="ECO:0007669"/>
    <property type="project" value="InterPro"/>
</dbReference>
<dbReference type="Gene3D" id="2.60.120.200">
    <property type="match status" value="1"/>
</dbReference>
<protein>
    <recommendedName>
        <fullName evidence="5">Amine oxidase</fullName>
        <ecNumber evidence="5">1.4.3.-</ecNumber>
    </recommendedName>
</protein>
<dbReference type="PANTHER" id="PTHR10638">
    <property type="entry name" value="COPPER AMINE OXIDASE"/>
    <property type="match status" value="1"/>
</dbReference>
<dbReference type="GO" id="GO:0005507">
    <property type="term" value="F:copper ion binding"/>
    <property type="evidence" value="ECO:0007669"/>
    <property type="project" value="InterPro"/>
</dbReference>
<comment type="similarity">
    <text evidence="5">Belongs to the copper/topaquinone oxidase family.</text>
</comment>
<feature type="compositionally biased region" description="Low complexity" evidence="6">
    <location>
        <begin position="389"/>
        <end position="407"/>
    </location>
</feature>
<evidence type="ECO:0000256" key="1">
    <source>
        <dbReference type="ARBA" id="ARBA00001935"/>
    </source>
</evidence>
<dbReference type="Proteomes" id="UP000190460">
    <property type="component" value="Unassembled WGS sequence"/>
</dbReference>
<feature type="region of interest" description="Disordered" evidence="6">
    <location>
        <begin position="384"/>
        <end position="412"/>
    </location>
</feature>